<keyword evidence="4 6" id="KW-0472">Membrane</keyword>
<evidence type="ECO:0000256" key="3">
    <source>
        <dbReference type="ARBA" id="ARBA00022989"/>
    </source>
</evidence>
<dbReference type="InterPro" id="IPR036259">
    <property type="entry name" value="MFS_trans_sf"/>
</dbReference>
<comment type="subcellular location">
    <subcellularLocation>
        <location evidence="1">Membrane</location>
        <topology evidence="1">Multi-pass membrane protein</topology>
    </subcellularLocation>
</comment>
<comment type="caution">
    <text evidence="8">The sequence shown here is derived from an EMBL/GenBank/DDBJ whole genome shotgun (WGS) entry which is preliminary data.</text>
</comment>
<dbReference type="PROSITE" id="PS50850">
    <property type="entry name" value="MFS"/>
    <property type="match status" value="1"/>
</dbReference>
<feature type="domain" description="Major facilitator superfamily (MFS) profile" evidence="7">
    <location>
        <begin position="69"/>
        <end position="500"/>
    </location>
</feature>
<feature type="transmembrane region" description="Helical" evidence="6">
    <location>
        <begin position="409"/>
        <end position="428"/>
    </location>
</feature>
<evidence type="ECO:0000313" key="8">
    <source>
        <dbReference type="EMBL" id="KAK5092381.1"/>
    </source>
</evidence>
<dbReference type="Pfam" id="PF07690">
    <property type="entry name" value="MFS_1"/>
    <property type="match status" value="1"/>
</dbReference>
<feature type="transmembrane region" description="Helical" evidence="6">
    <location>
        <begin position="134"/>
        <end position="153"/>
    </location>
</feature>
<feature type="region of interest" description="Disordered" evidence="5">
    <location>
        <begin position="1"/>
        <end position="42"/>
    </location>
</feature>
<evidence type="ECO:0000256" key="1">
    <source>
        <dbReference type="ARBA" id="ARBA00004141"/>
    </source>
</evidence>
<accession>A0ABR0KAH4</accession>
<feature type="transmembrane region" description="Helical" evidence="6">
    <location>
        <begin position="159"/>
        <end position="179"/>
    </location>
</feature>
<keyword evidence="9" id="KW-1185">Reference proteome</keyword>
<sequence>MPAQQADERTRLLKHNQPNNGRNEQTSEHQQDGNASQGDNDREDVEVVDFEKDDNENPRNWPLFWKYIQVLLVFSIGLLLPMTSSIFAPGVDKIASDYGTNNQFVMGGQTGFVVMLGIGPLFFAPMSETFGRRIVFLTNMTLFTLVQIPTALAPNASTFIAMRTLSGLFGSVGVANGGGSISDMFETHERAAVLGFYLLGPLIGPTLGPFAGGLILAHLHWRWLFGFTCIISAVITITCFMLLHETYAPIVLDQRKKRLEKEYEGKSFKVEGQTDMGLLQKIGGNSTRATKILFGQPIVLIMSIYQALIFSTMYSLYSQFTTIWSSPPYNFNTTQLALSYLGPATGFIVTACIIVPFIDRVYNRLAQTYNNGKGKPEYRLPLANIGAVFLPASLFWFGWTVQAGKPWPVALSAMLLFGASQVSIFNTVQNYYIDAFESMAASALAAGSVLRSIIGGVVPLFVSKMFEQIGYGWGFSVFGIMALVLMPAPLLFFWYGERLRERFAMDL</sequence>
<dbReference type="SUPFAM" id="SSF103473">
    <property type="entry name" value="MFS general substrate transporter"/>
    <property type="match status" value="1"/>
</dbReference>
<feature type="transmembrane region" description="Helical" evidence="6">
    <location>
        <begin position="337"/>
        <end position="358"/>
    </location>
</feature>
<gene>
    <name evidence="8" type="ORF">LTR24_005304</name>
</gene>
<evidence type="ECO:0000256" key="6">
    <source>
        <dbReference type="SAM" id="Phobius"/>
    </source>
</evidence>
<feature type="transmembrane region" description="Helical" evidence="6">
    <location>
        <begin position="298"/>
        <end position="317"/>
    </location>
</feature>
<dbReference type="Gene3D" id="1.20.1250.20">
    <property type="entry name" value="MFS general substrate transporter like domains"/>
    <property type="match status" value="1"/>
</dbReference>
<reference evidence="8 9" key="1">
    <citation type="submission" date="2023-08" db="EMBL/GenBank/DDBJ databases">
        <title>Black Yeasts Isolated from many extreme environments.</title>
        <authorList>
            <person name="Coleine C."/>
            <person name="Stajich J.E."/>
            <person name="Selbmann L."/>
        </authorList>
    </citation>
    <scope>NUCLEOTIDE SEQUENCE [LARGE SCALE GENOMIC DNA]</scope>
    <source>
        <strain evidence="8 9">CCFEE 5885</strain>
    </source>
</reference>
<dbReference type="EMBL" id="JAVRRG010000059">
    <property type="protein sequence ID" value="KAK5092381.1"/>
    <property type="molecule type" value="Genomic_DNA"/>
</dbReference>
<organism evidence="8 9">
    <name type="scientific">Lithohypha guttulata</name>
    <dbReference type="NCBI Taxonomy" id="1690604"/>
    <lineage>
        <taxon>Eukaryota</taxon>
        <taxon>Fungi</taxon>
        <taxon>Dikarya</taxon>
        <taxon>Ascomycota</taxon>
        <taxon>Pezizomycotina</taxon>
        <taxon>Eurotiomycetes</taxon>
        <taxon>Chaetothyriomycetidae</taxon>
        <taxon>Chaetothyriales</taxon>
        <taxon>Trichomeriaceae</taxon>
        <taxon>Lithohypha</taxon>
    </lineage>
</organism>
<dbReference type="PANTHER" id="PTHR23502">
    <property type="entry name" value="MAJOR FACILITATOR SUPERFAMILY"/>
    <property type="match status" value="1"/>
</dbReference>
<keyword evidence="3 6" id="KW-1133">Transmembrane helix</keyword>
<feature type="transmembrane region" description="Helical" evidence="6">
    <location>
        <begin position="103"/>
        <end position="122"/>
    </location>
</feature>
<evidence type="ECO:0000256" key="2">
    <source>
        <dbReference type="ARBA" id="ARBA00022692"/>
    </source>
</evidence>
<dbReference type="CDD" id="cd17323">
    <property type="entry name" value="MFS_Tpo1_MDR_like"/>
    <property type="match status" value="1"/>
</dbReference>
<feature type="transmembrane region" description="Helical" evidence="6">
    <location>
        <begin position="67"/>
        <end position="91"/>
    </location>
</feature>
<feature type="transmembrane region" description="Helical" evidence="6">
    <location>
        <begin position="473"/>
        <end position="495"/>
    </location>
</feature>
<dbReference type="PANTHER" id="PTHR23502:SF171">
    <property type="entry name" value="MAJOR FACILITATOR SUPERFAMILY (MFS) PROFILE DOMAIN-CONTAINING PROTEIN"/>
    <property type="match status" value="1"/>
</dbReference>
<feature type="transmembrane region" description="Helical" evidence="6">
    <location>
        <begin position="191"/>
        <end position="217"/>
    </location>
</feature>
<evidence type="ECO:0000256" key="4">
    <source>
        <dbReference type="ARBA" id="ARBA00023136"/>
    </source>
</evidence>
<feature type="transmembrane region" description="Helical" evidence="6">
    <location>
        <begin position="440"/>
        <end position="461"/>
    </location>
</feature>
<proteinExistence type="predicted"/>
<feature type="compositionally biased region" description="Basic and acidic residues" evidence="5">
    <location>
        <begin position="1"/>
        <end position="11"/>
    </location>
</feature>
<protein>
    <recommendedName>
        <fullName evidence="7">Major facilitator superfamily (MFS) profile domain-containing protein</fullName>
    </recommendedName>
</protein>
<evidence type="ECO:0000256" key="5">
    <source>
        <dbReference type="SAM" id="MobiDB-lite"/>
    </source>
</evidence>
<feature type="transmembrane region" description="Helical" evidence="6">
    <location>
        <begin position="223"/>
        <end position="243"/>
    </location>
</feature>
<dbReference type="Proteomes" id="UP001345013">
    <property type="component" value="Unassembled WGS sequence"/>
</dbReference>
<evidence type="ECO:0000259" key="7">
    <source>
        <dbReference type="PROSITE" id="PS50850"/>
    </source>
</evidence>
<dbReference type="InterPro" id="IPR011701">
    <property type="entry name" value="MFS"/>
</dbReference>
<keyword evidence="2 6" id="KW-0812">Transmembrane</keyword>
<feature type="transmembrane region" description="Helical" evidence="6">
    <location>
        <begin position="378"/>
        <end position="397"/>
    </location>
</feature>
<evidence type="ECO:0000313" key="9">
    <source>
        <dbReference type="Proteomes" id="UP001345013"/>
    </source>
</evidence>
<name>A0ABR0KAH4_9EURO</name>
<dbReference type="InterPro" id="IPR020846">
    <property type="entry name" value="MFS_dom"/>
</dbReference>